<comment type="caution">
    <text evidence="15">The sequence shown here is derived from an EMBL/GenBank/DDBJ whole genome shotgun (WGS) entry which is preliminary data.</text>
</comment>
<evidence type="ECO:0000313" key="15">
    <source>
        <dbReference type="EMBL" id="KAK1790604.1"/>
    </source>
</evidence>
<keyword evidence="16" id="KW-1185">Reference proteome</keyword>
<organism evidence="15 16">
    <name type="scientific">Electrophorus voltai</name>
    <dbReference type="NCBI Taxonomy" id="2609070"/>
    <lineage>
        <taxon>Eukaryota</taxon>
        <taxon>Metazoa</taxon>
        <taxon>Chordata</taxon>
        <taxon>Craniata</taxon>
        <taxon>Vertebrata</taxon>
        <taxon>Euteleostomi</taxon>
        <taxon>Actinopterygii</taxon>
        <taxon>Neopterygii</taxon>
        <taxon>Teleostei</taxon>
        <taxon>Ostariophysi</taxon>
        <taxon>Gymnotiformes</taxon>
        <taxon>Gymnotoidei</taxon>
        <taxon>Gymnotidae</taxon>
        <taxon>Electrophorus</taxon>
    </lineage>
</organism>
<keyword evidence="7" id="KW-0679">Respiratory chain</keyword>
<dbReference type="Pfam" id="PF14813">
    <property type="entry name" value="NADH_B2"/>
    <property type="match status" value="1"/>
</dbReference>
<evidence type="ECO:0000313" key="16">
    <source>
        <dbReference type="Proteomes" id="UP001239994"/>
    </source>
</evidence>
<evidence type="ECO:0000256" key="5">
    <source>
        <dbReference type="ARBA" id="ARBA00014585"/>
    </source>
</evidence>
<evidence type="ECO:0000256" key="2">
    <source>
        <dbReference type="ARBA" id="ARBA00004443"/>
    </source>
</evidence>
<dbReference type="EMBL" id="JAROKS010000021">
    <property type="protein sequence ID" value="KAK1790604.1"/>
    <property type="molecule type" value="Genomic_DNA"/>
</dbReference>
<dbReference type="PANTHER" id="PTHR15223:SF1">
    <property type="entry name" value="NADH DEHYDROGENASE [UBIQUINONE] 1 BETA SUBCOMPLEX SUBUNIT 2, MITOCHONDRIAL"/>
    <property type="match status" value="1"/>
</dbReference>
<comment type="subcellular location">
    <subcellularLocation>
        <location evidence="2">Mitochondrion inner membrane</location>
        <topology evidence="2">Peripheral membrane protein</topology>
        <orientation evidence="2">Matrix side</orientation>
    </subcellularLocation>
</comment>
<evidence type="ECO:0000256" key="9">
    <source>
        <dbReference type="ARBA" id="ARBA00022946"/>
    </source>
</evidence>
<evidence type="ECO:0000256" key="7">
    <source>
        <dbReference type="ARBA" id="ARBA00022660"/>
    </source>
</evidence>
<dbReference type="PANTHER" id="PTHR15223">
    <property type="entry name" value="NADH-UBIQUINONE OXIDOREDUCTASE AGGG SUBUNIT"/>
    <property type="match status" value="1"/>
</dbReference>
<accession>A0AAD8Z1D1</accession>
<name>A0AAD8Z1D1_9TELE</name>
<keyword evidence="8" id="KW-0999">Mitochondrion inner membrane</keyword>
<evidence type="ECO:0000256" key="1">
    <source>
        <dbReference type="ARBA" id="ARBA00003195"/>
    </source>
</evidence>
<evidence type="ECO:0000256" key="3">
    <source>
        <dbReference type="ARBA" id="ARBA00005923"/>
    </source>
</evidence>
<keyword evidence="10" id="KW-0249">Electron transport</keyword>
<evidence type="ECO:0000256" key="13">
    <source>
        <dbReference type="ARBA" id="ARBA00031368"/>
    </source>
</evidence>
<dbReference type="AlphaFoldDB" id="A0AAD8Z1D1"/>
<comment type="similarity">
    <text evidence="3">Belongs to the complex I NDUFB2 subunit family.</text>
</comment>
<keyword evidence="9" id="KW-0809">Transit peptide</keyword>
<keyword evidence="11" id="KW-0496">Mitochondrion</keyword>
<dbReference type="GO" id="GO:0032981">
    <property type="term" value="P:mitochondrial respiratory chain complex I assembly"/>
    <property type="evidence" value="ECO:0007669"/>
    <property type="project" value="TreeGrafter"/>
</dbReference>
<dbReference type="InterPro" id="IPR026627">
    <property type="entry name" value="NDUFB2_animal"/>
</dbReference>
<protein>
    <recommendedName>
        <fullName evidence="5">NADH dehydrogenase [ubiquinone] 1 beta subcomplex subunit 2, mitochondrial</fullName>
    </recommendedName>
    <alternativeName>
        <fullName evidence="13">Complex I-AGGG</fullName>
    </alternativeName>
    <alternativeName>
        <fullName evidence="14">NADH-ubiquinone oxidoreductase AGGG subunit</fullName>
    </alternativeName>
</protein>
<evidence type="ECO:0000256" key="11">
    <source>
        <dbReference type="ARBA" id="ARBA00023128"/>
    </source>
</evidence>
<evidence type="ECO:0000256" key="10">
    <source>
        <dbReference type="ARBA" id="ARBA00022982"/>
    </source>
</evidence>
<comment type="function">
    <text evidence="1">Accessory subunit of the mitochondrial membrane respiratory chain NADH dehydrogenase (Complex I), that is believed not to be involved in catalysis. Complex I functions in the transfer of electrons from NADH to the respiratory chain. The immediate electron acceptor for the enzyme is believed to be ubiquinone.</text>
</comment>
<reference evidence="15" key="1">
    <citation type="submission" date="2023-03" db="EMBL/GenBank/DDBJ databases">
        <title>Electrophorus voltai genome.</title>
        <authorList>
            <person name="Bian C."/>
        </authorList>
    </citation>
    <scope>NUCLEOTIDE SEQUENCE</scope>
    <source>
        <strain evidence="15">CB-2022</strain>
        <tissue evidence="15">Muscle</tissue>
    </source>
</reference>
<gene>
    <name evidence="15" type="ORF">P4O66_014475</name>
</gene>
<sequence length="121" mass="13909">MSSIGRRVGIFRAGVQFLRRRPSQVFVRKAGGGEPHIVAQYRQPPQITKNQKFQSELLSGAMWFWILWHMWHDLDAVLPSLLTACPSDLSFRVISLGQIPQHGQMRSWEFLLTMSNVVFSL</sequence>
<evidence type="ECO:0000256" key="12">
    <source>
        <dbReference type="ARBA" id="ARBA00023136"/>
    </source>
</evidence>
<dbReference type="GO" id="GO:0045271">
    <property type="term" value="C:respiratory chain complex I"/>
    <property type="evidence" value="ECO:0007669"/>
    <property type="project" value="InterPro"/>
</dbReference>
<dbReference type="Proteomes" id="UP001239994">
    <property type="component" value="Unassembled WGS sequence"/>
</dbReference>
<keyword evidence="6" id="KW-0813">Transport</keyword>
<dbReference type="GO" id="GO:0005743">
    <property type="term" value="C:mitochondrial inner membrane"/>
    <property type="evidence" value="ECO:0007669"/>
    <property type="project" value="UniProtKB-SubCell"/>
</dbReference>
<evidence type="ECO:0000256" key="14">
    <source>
        <dbReference type="ARBA" id="ARBA00031736"/>
    </source>
</evidence>
<proteinExistence type="inferred from homology"/>
<feature type="non-terminal residue" evidence="15">
    <location>
        <position position="1"/>
    </location>
</feature>
<evidence type="ECO:0000256" key="6">
    <source>
        <dbReference type="ARBA" id="ARBA00022448"/>
    </source>
</evidence>
<evidence type="ECO:0000256" key="8">
    <source>
        <dbReference type="ARBA" id="ARBA00022792"/>
    </source>
</evidence>
<keyword evidence="12" id="KW-0472">Membrane</keyword>
<evidence type="ECO:0000256" key="4">
    <source>
        <dbReference type="ARBA" id="ARBA00011533"/>
    </source>
</evidence>
<comment type="subunit">
    <text evidence="4">Complex I is composed of 45 different subunits.</text>
</comment>